<accession>A0A3P6NY80</accession>
<gene>
    <name evidence="2" type="ORF">ASIM_LOCUS7485</name>
</gene>
<dbReference type="AlphaFoldDB" id="A0A3P6NY80"/>
<evidence type="ECO:0000256" key="1">
    <source>
        <dbReference type="ARBA" id="ARBA00023157"/>
    </source>
</evidence>
<reference evidence="2 3" key="1">
    <citation type="submission" date="2018-11" db="EMBL/GenBank/DDBJ databases">
        <authorList>
            <consortium name="Pathogen Informatics"/>
        </authorList>
    </citation>
    <scope>NUCLEOTIDE SEQUENCE [LARGE SCALE GENOMIC DNA]</scope>
</reference>
<evidence type="ECO:0000313" key="2">
    <source>
        <dbReference type="EMBL" id="VDK29312.1"/>
    </source>
</evidence>
<dbReference type="InterPro" id="IPR036055">
    <property type="entry name" value="LDL_receptor-like_sf"/>
</dbReference>
<keyword evidence="1" id="KW-1015">Disulfide bond</keyword>
<evidence type="ECO:0000313" key="3">
    <source>
        <dbReference type="Proteomes" id="UP000267096"/>
    </source>
</evidence>
<dbReference type="CDD" id="cd00112">
    <property type="entry name" value="LDLa"/>
    <property type="match status" value="1"/>
</dbReference>
<dbReference type="Pfam" id="PF00057">
    <property type="entry name" value="Ldl_recept_a"/>
    <property type="match status" value="1"/>
</dbReference>
<organism evidence="2 3">
    <name type="scientific">Anisakis simplex</name>
    <name type="common">Herring worm</name>
    <dbReference type="NCBI Taxonomy" id="6269"/>
    <lineage>
        <taxon>Eukaryota</taxon>
        <taxon>Metazoa</taxon>
        <taxon>Ecdysozoa</taxon>
        <taxon>Nematoda</taxon>
        <taxon>Chromadorea</taxon>
        <taxon>Rhabditida</taxon>
        <taxon>Spirurina</taxon>
        <taxon>Ascaridomorpha</taxon>
        <taxon>Ascaridoidea</taxon>
        <taxon>Anisakidae</taxon>
        <taxon>Anisakis</taxon>
        <taxon>Anisakis simplex complex</taxon>
    </lineage>
</organism>
<dbReference type="InterPro" id="IPR002172">
    <property type="entry name" value="LDrepeatLR_classA_rpt"/>
</dbReference>
<dbReference type="Proteomes" id="UP000267096">
    <property type="component" value="Unassembled WGS sequence"/>
</dbReference>
<name>A0A3P6NY80_ANISI</name>
<dbReference type="EMBL" id="UYRR01018178">
    <property type="protein sequence ID" value="VDK29312.1"/>
    <property type="molecule type" value="Genomic_DNA"/>
</dbReference>
<keyword evidence="3" id="KW-1185">Reference proteome</keyword>
<feature type="non-terminal residue" evidence="2">
    <location>
        <position position="159"/>
    </location>
</feature>
<dbReference type="SUPFAM" id="SSF57424">
    <property type="entry name" value="LDL receptor-like module"/>
    <property type="match status" value="1"/>
</dbReference>
<dbReference type="Gene3D" id="4.10.400.10">
    <property type="entry name" value="Low-density Lipoprotein Receptor"/>
    <property type="match status" value="1"/>
</dbReference>
<protein>
    <submittedName>
        <fullName evidence="2">Uncharacterized protein</fullName>
    </submittedName>
</protein>
<sequence>MCGSVRCVDMEHVRDGKMDCEDGSDEKNLASLISSQNLICPDGSAARTLRLKKNLTTADQTVYTTITECKNASLCREALGEMCIVVGGAQHCVCKKGTVRPHGTPRCVPEPLLQQYLNNIIGNCTAIRRELVEMYGPQVSFHTESIHTSYSTQSITHTI</sequence>
<dbReference type="OrthoDB" id="6516201at2759"/>
<proteinExistence type="predicted"/>